<sequence length="335" mass="35526">MLVGAGGQPLLRQDVRVGAAAHRDVGVDVHRHPAHGVDQPLEAGQVDDGVVVDVEAERLTHRRLHRVTAGVHRVREQFRMLLGHELIERVEEVQRIVGVHPVVPAVRVRLVQRPRGERHPGGVARQTEQHGVAGGGVDRGDHHGVGAHAGPVRSGVAAEQQDVEASLLLPHLRHGAGRLGGVAAEHRLHQVGLRPGVASADRRGGGDGESEHGDHQEAGPALPGAHRGGPEPQVHQDHGADPEQPQRRQADPGPAQEDGIDHQCQCPLAPDGNQHAEGDEGGDDQGQHDGAEGPMTRSDESDTRHDGRQDRPSGGTGERVGARPVGLRVHGLSEQ</sequence>
<feature type="compositionally biased region" description="Basic and acidic residues" evidence="1">
    <location>
        <begin position="285"/>
        <end position="311"/>
    </location>
</feature>
<evidence type="ECO:0000313" key="2">
    <source>
        <dbReference type="EMBL" id="MPM84028.1"/>
    </source>
</evidence>
<dbReference type="AlphaFoldDB" id="A0A645D4N8"/>
<gene>
    <name evidence="2" type="ORF">SDC9_131098</name>
</gene>
<feature type="compositionally biased region" description="Basic and acidic residues" evidence="1">
    <location>
        <begin position="200"/>
        <end position="217"/>
    </location>
</feature>
<accession>A0A645D4N8</accession>
<feature type="region of interest" description="Disordered" evidence="1">
    <location>
        <begin position="191"/>
        <end position="335"/>
    </location>
</feature>
<proteinExistence type="predicted"/>
<protein>
    <submittedName>
        <fullName evidence="2">Uncharacterized protein</fullName>
    </submittedName>
</protein>
<feature type="region of interest" description="Disordered" evidence="1">
    <location>
        <begin position="114"/>
        <end position="158"/>
    </location>
</feature>
<dbReference type="EMBL" id="VSSQ01032684">
    <property type="protein sequence ID" value="MPM84028.1"/>
    <property type="molecule type" value="Genomic_DNA"/>
</dbReference>
<name>A0A645D4N8_9ZZZZ</name>
<organism evidence="2">
    <name type="scientific">bioreactor metagenome</name>
    <dbReference type="NCBI Taxonomy" id="1076179"/>
    <lineage>
        <taxon>unclassified sequences</taxon>
        <taxon>metagenomes</taxon>
        <taxon>ecological metagenomes</taxon>
    </lineage>
</organism>
<feature type="compositionally biased region" description="Basic and acidic residues" evidence="1">
    <location>
        <begin position="234"/>
        <end position="250"/>
    </location>
</feature>
<reference evidence="2" key="1">
    <citation type="submission" date="2019-08" db="EMBL/GenBank/DDBJ databases">
        <authorList>
            <person name="Kucharzyk K."/>
            <person name="Murdoch R.W."/>
            <person name="Higgins S."/>
            <person name="Loffler F."/>
        </authorList>
    </citation>
    <scope>NUCLEOTIDE SEQUENCE</scope>
</reference>
<comment type="caution">
    <text evidence="2">The sequence shown here is derived from an EMBL/GenBank/DDBJ whole genome shotgun (WGS) entry which is preliminary data.</text>
</comment>
<evidence type="ECO:0000256" key="1">
    <source>
        <dbReference type="SAM" id="MobiDB-lite"/>
    </source>
</evidence>